<organism evidence="1 2">
    <name type="scientific">Cystoisospora suis</name>
    <dbReference type="NCBI Taxonomy" id="483139"/>
    <lineage>
        <taxon>Eukaryota</taxon>
        <taxon>Sar</taxon>
        <taxon>Alveolata</taxon>
        <taxon>Apicomplexa</taxon>
        <taxon>Conoidasida</taxon>
        <taxon>Coccidia</taxon>
        <taxon>Eucoccidiorida</taxon>
        <taxon>Eimeriorina</taxon>
        <taxon>Sarcocystidae</taxon>
        <taxon>Cystoisospora</taxon>
    </lineage>
</organism>
<dbReference type="Proteomes" id="UP000221165">
    <property type="component" value="Unassembled WGS sequence"/>
</dbReference>
<evidence type="ECO:0000313" key="2">
    <source>
        <dbReference type="Proteomes" id="UP000221165"/>
    </source>
</evidence>
<dbReference type="GeneID" id="94430553"/>
<reference evidence="1 2" key="1">
    <citation type="journal article" date="2017" name="Int. J. Parasitol.">
        <title>The genome of the protozoan parasite Cystoisospora suis and a reverse vaccinology approach to identify vaccine candidates.</title>
        <authorList>
            <person name="Palmieri N."/>
            <person name="Shrestha A."/>
            <person name="Ruttkowski B."/>
            <person name="Beck T."/>
            <person name="Vogl C."/>
            <person name="Tomley F."/>
            <person name="Blake D.P."/>
            <person name="Joachim A."/>
        </authorList>
    </citation>
    <scope>NUCLEOTIDE SEQUENCE [LARGE SCALE GENOMIC DNA]</scope>
    <source>
        <strain evidence="1 2">Wien I</strain>
    </source>
</reference>
<protein>
    <submittedName>
        <fullName evidence="1">Uncharacterized protein</fullName>
    </submittedName>
</protein>
<sequence length="111" mass="13078">MQLRFVIAPPEGTGPGLQWMRAPAQEVRWRLVDTSSQLHSTLQALHRRVPKMLFRVDVLHLDKKKFIQIQRLLRPVYGFRKARRQIQATRPLEWTLVHSSVFFIVRARDGP</sequence>
<evidence type="ECO:0000313" key="1">
    <source>
        <dbReference type="EMBL" id="PHJ18980.1"/>
    </source>
</evidence>
<proteinExistence type="predicted"/>
<gene>
    <name evidence="1" type="ORF">CSUI_007192</name>
</gene>
<comment type="caution">
    <text evidence="1">The sequence shown here is derived from an EMBL/GenBank/DDBJ whole genome shotgun (WGS) entry which is preliminary data.</text>
</comment>
<dbReference type="RefSeq" id="XP_067920682.1">
    <property type="nucleotide sequence ID" value="XM_068067342.1"/>
</dbReference>
<dbReference type="VEuPathDB" id="ToxoDB:CSUI_007192"/>
<name>A0A2C6KEQ5_9APIC</name>
<dbReference type="AlphaFoldDB" id="A0A2C6KEQ5"/>
<keyword evidence="2" id="KW-1185">Reference proteome</keyword>
<dbReference type="EMBL" id="MIGC01003733">
    <property type="protein sequence ID" value="PHJ18980.1"/>
    <property type="molecule type" value="Genomic_DNA"/>
</dbReference>
<accession>A0A2C6KEQ5</accession>